<protein>
    <submittedName>
        <fullName evidence="2">Uncharacterized protein</fullName>
    </submittedName>
</protein>
<comment type="caution">
    <text evidence="2">The sequence shown here is derived from an EMBL/GenBank/DDBJ whole genome shotgun (WGS) entry which is preliminary data.</text>
</comment>
<evidence type="ECO:0000256" key="1">
    <source>
        <dbReference type="SAM" id="MobiDB-lite"/>
    </source>
</evidence>
<name>A0A554LL18_9BACT</name>
<organism evidence="2 3">
    <name type="scientific">Candidatus Berkelbacteria bacterium Licking1014_85</name>
    <dbReference type="NCBI Taxonomy" id="2017148"/>
    <lineage>
        <taxon>Bacteria</taxon>
        <taxon>Candidatus Berkelbacteria</taxon>
    </lineage>
</organism>
<accession>A0A554LL18</accession>
<sequence length="141" mass="15840">MPYSLSDLYDDADSNQQPSQTTSSQLPATDEVQDILNKDILELMGAKNMPEDKKAELYQKMLETIQNRVIARIADELSDADLDTFKTLADAGDKQKLEEFLTSKNIDIAKLMLQEALIYKTEMVTLSKPLQNAKAQNPNSK</sequence>
<proteinExistence type="predicted"/>
<dbReference type="Proteomes" id="UP000315589">
    <property type="component" value="Unassembled WGS sequence"/>
</dbReference>
<feature type="compositionally biased region" description="Low complexity" evidence="1">
    <location>
        <begin position="14"/>
        <end position="25"/>
    </location>
</feature>
<gene>
    <name evidence="2" type="ORF">CEN91_208</name>
</gene>
<evidence type="ECO:0000313" key="2">
    <source>
        <dbReference type="EMBL" id="TSC93562.1"/>
    </source>
</evidence>
<dbReference type="AlphaFoldDB" id="A0A554LL18"/>
<dbReference type="Pfam" id="PF18908">
    <property type="entry name" value="DUF5663"/>
    <property type="match status" value="1"/>
</dbReference>
<dbReference type="EMBL" id="VMGI01000022">
    <property type="protein sequence ID" value="TSC93562.1"/>
    <property type="molecule type" value="Genomic_DNA"/>
</dbReference>
<dbReference type="InterPro" id="IPR043722">
    <property type="entry name" value="DUF5663"/>
</dbReference>
<evidence type="ECO:0000313" key="3">
    <source>
        <dbReference type="Proteomes" id="UP000315589"/>
    </source>
</evidence>
<reference evidence="2 3" key="1">
    <citation type="submission" date="2017-07" db="EMBL/GenBank/DDBJ databases">
        <title>Mechanisms for carbon and nitrogen cycling indicate functional differentiation within the Candidate Phyla Radiation.</title>
        <authorList>
            <person name="Danczak R.E."/>
            <person name="Johnston M.D."/>
            <person name="Kenah C."/>
            <person name="Slattery M."/>
            <person name="Wrighton K.C."/>
            <person name="Wilkins M.J."/>
        </authorList>
    </citation>
    <scope>NUCLEOTIDE SEQUENCE [LARGE SCALE GENOMIC DNA]</scope>
    <source>
        <strain evidence="2">Licking1014_85</strain>
    </source>
</reference>
<feature type="region of interest" description="Disordered" evidence="1">
    <location>
        <begin position="1"/>
        <end position="29"/>
    </location>
</feature>